<dbReference type="AlphaFoldDB" id="A0A4P8HUE0"/>
<dbReference type="NCBIfam" id="NF038126">
    <property type="entry name" value="PEP_CTERM_FxDxF"/>
    <property type="match status" value="1"/>
</dbReference>
<evidence type="ECO:0000313" key="4">
    <source>
        <dbReference type="EMBL" id="QCP12906.1"/>
    </source>
</evidence>
<evidence type="ECO:0000313" key="5">
    <source>
        <dbReference type="Proteomes" id="UP000298763"/>
    </source>
</evidence>
<dbReference type="RefSeq" id="WP_137315727.1">
    <property type="nucleotide sequence ID" value="NZ_CP040017.1"/>
</dbReference>
<evidence type="ECO:0000259" key="2">
    <source>
        <dbReference type="Pfam" id="PF07589"/>
    </source>
</evidence>
<dbReference type="Proteomes" id="UP000298763">
    <property type="component" value="Chromosome"/>
</dbReference>
<dbReference type="InterPro" id="IPR013424">
    <property type="entry name" value="Ice-binding_C"/>
</dbReference>
<dbReference type="OrthoDB" id="8708448at2"/>
<evidence type="ECO:0000313" key="3">
    <source>
        <dbReference type="EMBL" id="MBB3225313.1"/>
    </source>
</evidence>
<feature type="chain" id="PRO_5044607503" evidence="1">
    <location>
        <begin position="26"/>
        <end position="182"/>
    </location>
</feature>
<keyword evidence="1" id="KW-0732">Signal</keyword>
<reference evidence="3 6" key="2">
    <citation type="submission" date="2020-08" db="EMBL/GenBank/DDBJ databases">
        <title>Genomic Encyclopedia of Type Strains, Phase III (KMG-III): the genomes of soil and plant-associated and newly described type strains.</title>
        <authorList>
            <person name="Whitman W."/>
        </authorList>
    </citation>
    <scope>NUCLEOTIDE SEQUENCE [LARGE SCALE GENOMIC DNA]</scope>
    <source>
        <strain evidence="3 6">CECT 7753</strain>
    </source>
</reference>
<dbReference type="Proteomes" id="UP000584325">
    <property type="component" value="Unassembled WGS sequence"/>
</dbReference>
<reference evidence="4 5" key="1">
    <citation type="submission" date="2019-05" db="EMBL/GenBank/DDBJ databases">
        <title>Draft Genome Sequences of Six Type Strains of the Genus Massilia.</title>
        <authorList>
            <person name="Miess H."/>
            <person name="Frediansyhah A."/>
            <person name="Gross H."/>
        </authorList>
    </citation>
    <scope>NUCLEOTIDE SEQUENCE [LARGE SCALE GENOMIC DNA]</scope>
    <source>
        <strain evidence="4 5">DSMZ 26121</strain>
    </source>
</reference>
<dbReference type="EMBL" id="CP040017">
    <property type="protein sequence ID" value="QCP12906.1"/>
    <property type="molecule type" value="Genomic_DNA"/>
</dbReference>
<keyword evidence="5" id="KW-1185">Reference proteome</keyword>
<dbReference type="EMBL" id="JACHXS010000019">
    <property type="protein sequence ID" value="MBB3225313.1"/>
    <property type="molecule type" value="Genomic_DNA"/>
</dbReference>
<feature type="domain" description="Ice-binding protein C-terminal" evidence="2">
    <location>
        <begin position="147"/>
        <end position="171"/>
    </location>
</feature>
<name>A0A4P8HUE0_9BURK</name>
<evidence type="ECO:0000313" key="6">
    <source>
        <dbReference type="Proteomes" id="UP000584325"/>
    </source>
</evidence>
<organism evidence="3 6">
    <name type="scientific">Pseudoduganella umbonata</name>
    <dbReference type="NCBI Taxonomy" id="864828"/>
    <lineage>
        <taxon>Bacteria</taxon>
        <taxon>Pseudomonadati</taxon>
        <taxon>Pseudomonadota</taxon>
        <taxon>Betaproteobacteria</taxon>
        <taxon>Burkholderiales</taxon>
        <taxon>Oxalobacteraceae</taxon>
        <taxon>Telluria group</taxon>
        <taxon>Pseudoduganella</taxon>
    </lineage>
</organism>
<evidence type="ECO:0000256" key="1">
    <source>
        <dbReference type="SAM" id="SignalP"/>
    </source>
</evidence>
<sequence>MMKLLSHLPGVALAAALAVAGTALADDTVTNVNLGGNADGTLSAHFGVTHIQTGAFTDTFNFSPSDGAWFVDSSLVTIGFQPLSNINFNSARINGHNMTLTAHGVFEYGWLVNEPILGPLVLTVLGDVVGQAGGASASYAGTINISPIPEPETYGMLLGGLGILSWLSRRKPSVDNKNSNRN</sequence>
<protein>
    <submittedName>
        <fullName evidence="4">PEP-CTERM sorting domain-containing protein</fullName>
    </submittedName>
</protein>
<dbReference type="Pfam" id="PF07589">
    <property type="entry name" value="PEP-CTERM"/>
    <property type="match status" value="1"/>
</dbReference>
<accession>A0A4P8HUE0</accession>
<dbReference type="NCBIfam" id="TIGR02595">
    <property type="entry name" value="PEP_CTERM"/>
    <property type="match status" value="1"/>
</dbReference>
<proteinExistence type="predicted"/>
<feature type="signal peptide" evidence="1">
    <location>
        <begin position="1"/>
        <end position="25"/>
    </location>
</feature>
<gene>
    <name evidence="4" type="ORF">FCL38_22520</name>
    <name evidence="3" type="ORF">FHS02_006184</name>
</gene>